<evidence type="ECO:0000256" key="1">
    <source>
        <dbReference type="ARBA" id="ARBA00005417"/>
    </source>
</evidence>
<gene>
    <name evidence="5" type="ordered locus">Aboo_0816</name>
</gene>
<dbReference type="HOGENOM" id="CLU_000604_1_2_2"/>
<evidence type="ECO:0000256" key="3">
    <source>
        <dbReference type="ARBA" id="ARBA00022741"/>
    </source>
</evidence>
<accession>B5IAL6</accession>
<dbReference type="RefSeq" id="WP_008081916.1">
    <property type="nucleotide sequence ID" value="NC_013926.1"/>
</dbReference>
<dbReference type="GO" id="GO:0016887">
    <property type="term" value="F:ATP hydrolysis activity"/>
    <property type="evidence" value="ECO:0007669"/>
    <property type="project" value="InterPro"/>
</dbReference>
<keyword evidence="4" id="KW-0067">ATP-binding</keyword>
<evidence type="ECO:0000313" key="5">
    <source>
        <dbReference type="EMBL" id="ADD08625.1"/>
    </source>
</evidence>
<proteinExistence type="inferred from homology"/>
<dbReference type="EMBL" id="CP001941">
    <property type="protein sequence ID" value="ADD08625.1"/>
    <property type="molecule type" value="Genomic_DNA"/>
</dbReference>
<evidence type="ECO:0000256" key="4">
    <source>
        <dbReference type="ARBA" id="ARBA00022840"/>
    </source>
</evidence>
<evidence type="ECO:0000313" key="6">
    <source>
        <dbReference type="Proteomes" id="UP000001400"/>
    </source>
</evidence>
<dbReference type="GeneID" id="8827766"/>
<sequence length="305" mass="34366">MYLEAINLSKKYGNFYALRNLNLRVEGGKCVGYLGPNGAGKTTTLKIFTNLLRPTSGDAIINGYSVQKELKKALKDVGTLIETPNFYPYLIPMEILSMLCDIRGATRKDILEALKKVRLYEWRNTKVKKFSKGMTQRLAMAVALVTNPSIMILDEPTTGMDPQGMAEIREIIKDLKKDGKLIFMSSHLLPEITDVCDEVAMINKGTLLLYDTIENVSSKFLSNSVVVEFLEPVKDIKPIQEIKYIKAINQINPYKIQIDFSGNAEEQYEILKSLLKMGYKITSYRSEGLALEKAYLKLIGGDKIE</sequence>
<reference evidence="5" key="1">
    <citation type="submission" date="2010-02" db="EMBL/GenBank/DDBJ databases">
        <title>Complete sequence of Aciduliprofundum boonei T469.</title>
        <authorList>
            <consortium name="US DOE Joint Genome Institute"/>
            <person name="Lucas S."/>
            <person name="Copeland A."/>
            <person name="Lapidus A."/>
            <person name="Cheng J.-F."/>
            <person name="Bruce D."/>
            <person name="Goodwin L."/>
            <person name="Pitluck S."/>
            <person name="Saunders E."/>
            <person name="Detter J.C."/>
            <person name="Han C."/>
            <person name="Tapia R."/>
            <person name="Land M."/>
            <person name="Hauser L."/>
            <person name="Kyrpides N."/>
            <person name="Mikhailova N."/>
            <person name="Flores G."/>
            <person name="Reysenbach A.-L."/>
            <person name="Woyke T."/>
        </authorList>
    </citation>
    <scope>NUCLEOTIDE SEQUENCE</scope>
    <source>
        <strain evidence="5">T469</strain>
    </source>
</reference>
<dbReference type="Proteomes" id="UP000001400">
    <property type="component" value="Chromosome"/>
</dbReference>
<comment type="similarity">
    <text evidence="1">Belongs to the ABC transporter superfamily.</text>
</comment>
<dbReference type="Pfam" id="PF00005">
    <property type="entry name" value="ABC_tran"/>
    <property type="match status" value="1"/>
</dbReference>
<dbReference type="SUPFAM" id="SSF52540">
    <property type="entry name" value="P-loop containing nucleoside triphosphate hydrolases"/>
    <property type="match status" value="1"/>
</dbReference>
<keyword evidence="6" id="KW-1185">Reference proteome</keyword>
<keyword evidence="3" id="KW-0547">Nucleotide-binding</keyword>
<dbReference type="Gene3D" id="3.40.50.300">
    <property type="entry name" value="P-loop containing nucleotide triphosphate hydrolases"/>
    <property type="match status" value="1"/>
</dbReference>
<dbReference type="InterPro" id="IPR003439">
    <property type="entry name" value="ABC_transporter-like_ATP-bd"/>
</dbReference>
<dbReference type="GO" id="GO:0005524">
    <property type="term" value="F:ATP binding"/>
    <property type="evidence" value="ECO:0007669"/>
    <property type="project" value="UniProtKB-KW"/>
</dbReference>
<organism evidence="5 6">
    <name type="scientific">Aciduliprofundum boonei (strain DSM 19572 / T469)</name>
    <dbReference type="NCBI Taxonomy" id="439481"/>
    <lineage>
        <taxon>Archaea</taxon>
        <taxon>Methanobacteriati</taxon>
        <taxon>Thermoplasmatota</taxon>
        <taxon>DHVE2 group</taxon>
        <taxon>Candidatus Aciduliprofundum</taxon>
    </lineage>
</organism>
<dbReference type="CDD" id="cd03230">
    <property type="entry name" value="ABC_DR_subfamily_A"/>
    <property type="match status" value="1"/>
</dbReference>
<name>B5IAL6_ACIB4</name>
<dbReference type="SMART" id="SM00382">
    <property type="entry name" value="AAA"/>
    <property type="match status" value="1"/>
</dbReference>
<evidence type="ECO:0000256" key="2">
    <source>
        <dbReference type="ARBA" id="ARBA00022448"/>
    </source>
</evidence>
<dbReference type="PROSITE" id="PS50893">
    <property type="entry name" value="ABC_TRANSPORTER_2"/>
    <property type="match status" value="1"/>
</dbReference>
<dbReference type="eggNOG" id="arCOG00194">
    <property type="taxonomic scope" value="Archaea"/>
</dbReference>
<dbReference type="STRING" id="439481.Aboo_0816"/>
<keyword evidence="2" id="KW-0813">Transport</keyword>
<protein>
    <submittedName>
        <fullName evidence="5">ABC transporter related protein</fullName>
    </submittedName>
</protein>
<dbReference type="PANTHER" id="PTHR43335">
    <property type="entry name" value="ABC TRANSPORTER, ATP-BINDING PROTEIN"/>
    <property type="match status" value="1"/>
</dbReference>
<dbReference type="OrthoDB" id="87732at2157"/>
<dbReference type="InterPro" id="IPR003593">
    <property type="entry name" value="AAA+_ATPase"/>
</dbReference>
<dbReference type="InterPro" id="IPR027417">
    <property type="entry name" value="P-loop_NTPase"/>
</dbReference>
<dbReference type="AlphaFoldDB" id="B5IAL6"/>
<dbReference type="KEGG" id="abi:Aboo_0816"/>